<proteinExistence type="predicted"/>
<evidence type="ECO:0000313" key="1">
    <source>
        <dbReference type="EMBL" id="GGP52476.1"/>
    </source>
</evidence>
<dbReference type="RefSeq" id="WP_189223468.1">
    <property type="nucleotide sequence ID" value="NZ_BMRG01000004.1"/>
</dbReference>
<reference evidence="1" key="1">
    <citation type="journal article" date="2014" name="Int. J. Syst. Evol. Microbiol.">
        <title>Complete genome sequence of Corynebacterium casei LMG S-19264T (=DSM 44701T), isolated from a smear-ripened cheese.</title>
        <authorList>
            <consortium name="US DOE Joint Genome Institute (JGI-PGF)"/>
            <person name="Walter F."/>
            <person name="Albersmeier A."/>
            <person name="Kalinowski J."/>
            <person name="Ruckert C."/>
        </authorList>
    </citation>
    <scope>NUCLEOTIDE SEQUENCE</scope>
    <source>
        <strain evidence="1">JCM 3313</strain>
    </source>
</reference>
<gene>
    <name evidence="1" type="ORF">GCM10010185_25740</name>
</gene>
<comment type="caution">
    <text evidence="1">The sequence shown here is derived from an EMBL/GenBank/DDBJ whole genome shotgun (WGS) entry which is preliminary data.</text>
</comment>
<dbReference type="AlphaFoldDB" id="A0A918EDP4"/>
<dbReference type="EMBL" id="BMRG01000004">
    <property type="protein sequence ID" value="GGP52476.1"/>
    <property type="molecule type" value="Genomic_DNA"/>
</dbReference>
<evidence type="ECO:0000313" key="2">
    <source>
        <dbReference type="Proteomes" id="UP000639606"/>
    </source>
</evidence>
<keyword evidence="2" id="KW-1185">Reference proteome</keyword>
<dbReference type="Gene3D" id="3.40.50.150">
    <property type="entry name" value="Vaccinia Virus protein VP39"/>
    <property type="match status" value="1"/>
</dbReference>
<sequence length="309" mass="34381">MDVEAIWQAHRAGTPLTELRADTALELFYLAVLADAGGDRAGAREFAGAAAERAPGRELYAQTARYLQRDDDADVYRSTEAFTAFATGGGNVGLYRAEHRALRSCYAGHHGLRLLDIGTGEGHGLLPALTPEVAEVDLVEPAAERLAVTTAALRDRGVAHRAHVSTVQDFLAREDVGPWDLVQETFSMLVVPREDRVRVLARLRERTERIAMVEFDVPEIGSGVEPAWFRHLVDRYERGVREYDEDRDLVAQGFLVPVFLNALDQGTPLHTEQPVSRWVAELEAAGFTVREPERIFDYWWAPAYLITAS</sequence>
<protein>
    <recommendedName>
        <fullName evidence="3">Methyltransferase family protein</fullName>
    </recommendedName>
</protein>
<organism evidence="1 2">
    <name type="scientific">Saccharothrix coeruleofusca</name>
    <dbReference type="NCBI Taxonomy" id="33919"/>
    <lineage>
        <taxon>Bacteria</taxon>
        <taxon>Bacillati</taxon>
        <taxon>Actinomycetota</taxon>
        <taxon>Actinomycetes</taxon>
        <taxon>Pseudonocardiales</taxon>
        <taxon>Pseudonocardiaceae</taxon>
        <taxon>Saccharothrix</taxon>
    </lineage>
</organism>
<dbReference type="InterPro" id="IPR029063">
    <property type="entry name" value="SAM-dependent_MTases_sf"/>
</dbReference>
<name>A0A918EDP4_9PSEU</name>
<reference evidence="1" key="2">
    <citation type="submission" date="2020-09" db="EMBL/GenBank/DDBJ databases">
        <authorList>
            <person name="Sun Q."/>
            <person name="Ohkuma M."/>
        </authorList>
    </citation>
    <scope>NUCLEOTIDE SEQUENCE</scope>
    <source>
        <strain evidence="1">JCM 3313</strain>
    </source>
</reference>
<dbReference type="SUPFAM" id="SSF53335">
    <property type="entry name" value="S-adenosyl-L-methionine-dependent methyltransferases"/>
    <property type="match status" value="1"/>
</dbReference>
<dbReference type="Proteomes" id="UP000639606">
    <property type="component" value="Unassembled WGS sequence"/>
</dbReference>
<evidence type="ECO:0008006" key="3">
    <source>
        <dbReference type="Google" id="ProtNLM"/>
    </source>
</evidence>
<accession>A0A918EDP4</accession>